<name>A0ABP7PDB3_9ACTN</name>
<dbReference type="Proteomes" id="UP001418444">
    <property type="component" value="Unassembled WGS sequence"/>
</dbReference>
<evidence type="ECO:0000259" key="2">
    <source>
        <dbReference type="Pfam" id="PF13539"/>
    </source>
</evidence>
<dbReference type="Pfam" id="PF13539">
    <property type="entry name" value="Peptidase_M15_4"/>
    <property type="match status" value="1"/>
</dbReference>
<dbReference type="Pfam" id="PF08310">
    <property type="entry name" value="LGFP"/>
    <property type="match status" value="3"/>
</dbReference>
<reference evidence="4" key="1">
    <citation type="journal article" date="2019" name="Int. J. Syst. Evol. Microbiol.">
        <title>The Global Catalogue of Microorganisms (GCM) 10K type strain sequencing project: providing services to taxonomists for standard genome sequencing and annotation.</title>
        <authorList>
            <consortium name="The Broad Institute Genomics Platform"/>
            <consortium name="The Broad Institute Genome Sequencing Center for Infectious Disease"/>
            <person name="Wu L."/>
            <person name="Ma J."/>
        </authorList>
    </citation>
    <scope>NUCLEOTIDE SEQUENCE [LARGE SCALE GENOMIC DNA]</scope>
    <source>
        <strain evidence="4">JCM 16923</strain>
    </source>
</reference>
<dbReference type="InterPro" id="IPR009045">
    <property type="entry name" value="Zn_M74/Hedgehog-like"/>
</dbReference>
<dbReference type="InterPro" id="IPR039561">
    <property type="entry name" value="Peptidase_M15C"/>
</dbReference>
<evidence type="ECO:0000313" key="3">
    <source>
        <dbReference type="EMBL" id="GAA3963141.1"/>
    </source>
</evidence>
<sequence length="336" mass="36759">MSFRTIYGLTTSENGWRMVNRDGCVVTNPVPNSNTAPVRAGDAATVLNAWLIWYHRNVEPVSSPVWGWSATNDVASSNHLSGTALDINAPKYPWGARVMPTALKNKVREGLRLFEGNIFWGADWSRADEMHYQLNGGTAAGTGPSAKLSAFAKKLNNGHLGIYKAAPAVPMENKIDTEAKIAAKWIGKRLHDGEKPCKDGVGRYADFEHGSIYWHPDVHRANGNAIAVPAHIYETWASQQWEQGWLGYPVRRHTVVSGVGDIQAFQGGTIYRRYGEPGYAVRGVIGQRWAAEGFETGPLGWPTSDERDNGTGGRVQDFEGGQLSWDPSGAVKAVKN</sequence>
<dbReference type="SUPFAM" id="SSF55166">
    <property type="entry name" value="Hedgehog/DD-peptidase"/>
    <property type="match status" value="1"/>
</dbReference>
<dbReference type="RefSeq" id="WP_344784065.1">
    <property type="nucleotide sequence ID" value="NZ_BAAAZW010000006.1"/>
</dbReference>
<evidence type="ECO:0000313" key="4">
    <source>
        <dbReference type="Proteomes" id="UP001418444"/>
    </source>
</evidence>
<organism evidence="3 4">
    <name type="scientific">Gordonia caeni</name>
    <dbReference type="NCBI Taxonomy" id="1007097"/>
    <lineage>
        <taxon>Bacteria</taxon>
        <taxon>Bacillati</taxon>
        <taxon>Actinomycetota</taxon>
        <taxon>Actinomycetes</taxon>
        <taxon>Mycobacteriales</taxon>
        <taxon>Gordoniaceae</taxon>
        <taxon>Gordonia</taxon>
    </lineage>
</organism>
<feature type="domain" description="Peptidase M15C" evidence="2">
    <location>
        <begin position="76"/>
        <end position="134"/>
    </location>
</feature>
<evidence type="ECO:0000256" key="1">
    <source>
        <dbReference type="SAM" id="MobiDB-lite"/>
    </source>
</evidence>
<accession>A0ABP7PDB3</accession>
<dbReference type="InterPro" id="IPR013207">
    <property type="entry name" value="LGFP"/>
</dbReference>
<feature type="region of interest" description="Disordered" evidence="1">
    <location>
        <begin position="296"/>
        <end position="336"/>
    </location>
</feature>
<comment type="caution">
    <text evidence="3">The sequence shown here is derived from an EMBL/GenBank/DDBJ whole genome shotgun (WGS) entry which is preliminary data.</text>
</comment>
<gene>
    <name evidence="3" type="ORF">GCM10022231_24270</name>
</gene>
<keyword evidence="4" id="KW-1185">Reference proteome</keyword>
<proteinExistence type="predicted"/>
<protein>
    <recommendedName>
        <fullName evidence="2">Peptidase M15C domain-containing protein</fullName>
    </recommendedName>
</protein>
<dbReference type="EMBL" id="BAAAZW010000006">
    <property type="protein sequence ID" value="GAA3963141.1"/>
    <property type="molecule type" value="Genomic_DNA"/>
</dbReference>